<protein>
    <submittedName>
        <fullName evidence="5">Uncharacterized protein</fullName>
    </submittedName>
</protein>
<evidence type="ECO:0000256" key="3">
    <source>
        <dbReference type="PROSITE-ProRule" id="PRU00221"/>
    </source>
</evidence>
<proteinExistence type="predicted"/>
<evidence type="ECO:0000256" key="2">
    <source>
        <dbReference type="ARBA" id="ARBA00022737"/>
    </source>
</evidence>
<evidence type="ECO:0000256" key="4">
    <source>
        <dbReference type="SAM" id="Coils"/>
    </source>
</evidence>
<dbReference type="PROSITE" id="PS50082">
    <property type="entry name" value="WD_REPEATS_2"/>
    <property type="match status" value="1"/>
</dbReference>
<keyword evidence="2" id="KW-0677">Repeat</keyword>
<organism evidence="5">
    <name type="scientific">Trepomonas sp. PC1</name>
    <dbReference type="NCBI Taxonomy" id="1076344"/>
    <lineage>
        <taxon>Eukaryota</taxon>
        <taxon>Metamonada</taxon>
        <taxon>Diplomonadida</taxon>
        <taxon>Hexamitidae</taxon>
        <taxon>Hexamitinae</taxon>
        <taxon>Trepomonas</taxon>
    </lineage>
</organism>
<reference evidence="5" key="1">
    <citation type="submission" date="2015-07" db="EMBL/GenBank/DDBJ databases">
        <title>Adaptation to a free-living lifestyle via gene acquisitions in the diplomonad Trepomonas sp. PC1.</title>
        <authorList>
            <person name="Xu F."/>
            <person name="Jerlstrom-Hultqvist J."/>
            <person name="Kolisko M."/>
            <person name="Simpson A.G.B."/>
            <person name="Roger A.J."/>
            <person name="Svard S.G."/>
            <person name="Andersson J.O."/>
        </authorList>
    </citation>
    <scope>NUCLEOTIDE SEQUENCE</scope>
    <source>
        <strain evidence="5">PC1</strain>
    </source>
</reference>
<dbReference type="InterPro" id="IPR015943">
    <property type="entry name" value="WD40/YVTN_repeat-like_dom_sf"/>
</dbReference>
<evidence type="ECO:0000313" key="5">
    <source>
        <dbReference type="EMBL" id="JAP91395.1"/>
    </source>
</evidence>
<sequence length="468" mass="52733">PINDKIDPVPAPQSCLDGLARHFQHYEADIQMLQRENQELRQQLSIVLKQLDIMKTQQIPGQQLPAVNLTMMQRPAAEVPVEHYPANTYMSPQIQQGPPKQLHQLTPGLDSRQNTVVRNSKQFRHIFMHSRAIIKLATMNGLLLTGSRDGTARIWNLNDQQFKTSLQTFRASCQLTAVNALPTTGILAIAQKNKRCIFFNMESGMQNLTEYSEVSDLTEGMLVNSVNQQNYLDLPEQTQTFAEIGNQLLVCGRGFVTVIRVEGKQFTVSQTLNLNETMNQNEPLYLCQSLTANNHVFISLRERYYTGKNFINVNEVGTGANSKTGARILMFNSQLKQQLFTLQGSQDLNPITMFQMSERIFVIFNSMDHKLGIIDPQNPGTYQILKEQNQQKMDGQIMTGCGYQGKIYIAIGGNSFEQVKVLQYVFDGDLKFEQVIAVEEYNGWVTSMVADQGVIVIGGLDGEVVIKQ</sequence>
<dbReference type="Gene3D" id="2.130.10.10">
    <property type="entry name" value="YVTN repeat-like/Quinoprotein amine dehydrogenase"/>
    <property type="match status" value="1"/>
</dbReference>
<accession>A0A146K6C9</accession>
<dbReference type="InterPro" id="IPR019775">
    <property type="entry name" value="WD40_repeat_CS"/>
</dbReference>
<feature type="repeat" description="WD" evidence="3">
    <location>
        <begin position="126"/>
        <end position="165"/>
    </location>
</feature>
<feature type="coiled-coil region" evidence="4">
    <location>
        <begin position="16"/>
        <end position="57"/>
    </location>
</feature>
<dbReference type="AlphaFoldDB" id="A0A146K6C9"/>
<feature type="non-terminal residue" evidence="5">
    <location>
        <position position="1"/>
    </location>
</feature>
<name>A0A146K6C9_9EUKA</name>
<keyword evidence="1 3" id="KW-0853">WD repeat</keyword>
<dbReference type="EMBL" id="GDID01005211">
    <property type="protein sequence ID" value="JAP91395.1"/>
    <property type="molecule type" value="Transcribed_RNA"/>
</dbReference>
<dbReference type="SUPFAM" id="SSF50978">
    <property type="entry name" value="WD40 repeat-like"/>
    <property type="match status" value="1"/>
</dbReference>
<keyword evidence="4" id="KW-0175">Coiled coil</keyword>
<dbReference type="InterPro" id="IPR036322">
    <property type="entry name" value="WD40_repeat_dom_sf"/>
</dbReference>
<dbReference type="PROSITE" id="PS00678">
    <property type="entry name" value="WD_REPEATS_1"/>
    <property type="match status" value="1"/>
</dbReference>
<evidence type="ECO:0000256" key="1">
    <source>
        <dbReference type="ARBA" id="ARBA00022574"/>
    </source>
</evidence>
<gene>
    <name evidence="5" type="ORF">TPC1_17011</name>
</gene>
<dbReference type="InterPro" id="IPR001680">
    <property type="entry name" value="WD40_rpt"/>
</dbReference>